<feature type="compositionally biased region" description="Polar residues" evidence="1">
    <location>
        <begin position="23"/>
        <end position="43"/>
    </location>
</feature>
<feature type="region of interest" description="Disordered" evidence="1">
    <location>
        <begin position="1"/>
        <end position="108"/>
    </location>
</feature>
<feature type="compositionally biased region" description="Basic and acidic residues" evidence="1">
    <location>
        <begin position="67"/>
        <end position="76"/>
    </location>
</feature>
<accession>A9UXJ7</accession>
<keyword evidence="3" id="KW-1185">Reference proteome</keyword>
<protein>
    <recommendedName>
        <fullName evidence="4">WW domain-containing protein</fullName>
    </recommendedName>
</protein>
<dbReference type="AlphaFoldDB" id="A9UXJ7"/>
<organism evidence="2 3">
    <name type="scientific">Monosiga brevicollis</name>
    <name type="common">Choanoflagellate</name>
    <dbReference type="NCBI Taxonomy" id="81824"/>
    <lineage>
        <taxon>Eukaryota</taxon>
        <taxon>Choanoflagellata</taxon>
        <taxon>Craspedida</taxon>
        <taxon>Salpingoecidae</taxon>
        <taxon>Monosiga</taxon>
    </lineage>
</organism>
<feature type="compositionally biased region" description="Pro residues" evidence="1">
    <location>
        <begin position="130"/>
        <end position="144"/>
    </location>
</feature>
<evidence type="ECO:0000256" key="1">
    <source>
        <dbReference type="SAM" id="MobiDB-lite"/>
    </source>
</evidence>
<evidence type="ECO:0008006" key="4">
    <source>
        <dbReference type="Google" id="ProtNLM"/>
    </source>
</evidence>
<dbReference type="InParanoid" id="A9UXJ7"/>
<dbReference type="Proteomes" id="UP000001357">
    <property type="component" value="Unassembled WGS sequence"/>
</dbReference>
<evidence type="ECO:0000313" key="2">
    <source>
        <dbReference type="EMBL" id="EDQ89854.1"/>
    </source>
</evidence>
<evidence type="ECO:0000313" key="3">
    <source>
        <dbReference type="Proteomes" id="UP000001357"/>
    </source>
</evidence>
<feature type="compositionally biased region" description="Low complexity" evidence="1">
    <location>
        <begin position="45"/>
        <end position="55"/>
    </location>
</feature>
<feature type="region of interest" description="Disordered" evidence="1">
    <location>
        <begin position="124"/>
        <end position="158"/>
    </location>
</feature>
<reference evidence="2 3" key="1">
    <citation type="journal article" date="2008" name="Nature">
        <title>The genome of the choanoflagellate Monosiga brevicollis and the origin of metazoans.</title>
        <authorList>
            <consortium name="JGI Sequencing"/>
            <person name="King N."/>
            <person name="Westbrook M.J."/>
            <person name="Young S.L."/>
            <person name="Kuo A."/>
            <person name="Abedin M."/>
            <person name="Chapman J."/>
            <person name="Fairclough S."/>
            <person name="Hellsten U."/>
            <person name="Isogai Y."/>
            <person name="Letunic I."/>
            <person name="Marr M."/>
            <person name="Pincus D."/>
            <person name="Putnam N."/>
            <person name="Rokas A."/>
            <person name="Wright K.J."/>
            <person name="Zuzow R."/>
            <person name="Dirks W."/>
            <person name="Good M."/>
            <person name="Goodstein D."/>
            <person name="Lemons D."/>
            <person name="Li W."/>
            <person name="Lyons J.B."/>
            <person name="Morris A."/>
            <person name="Nichols S."/>
            <person name="Richter D.J."/>
            <person name="Salamov A."/>
            <person name="Bork P."/>
            <person name="Lim W.A."/>
            <person name="Manning G."/>
            <person name="Miller W.T."/>
            <person name="McGinnis W."/>
            <person name="Shapiro H."/>
            <person name="Tjian R."/>
            <person name="Grigoriev I.V."/>
            <person name="Rokhsar D."/>
        </authorList>
    </citation>
    <scope>NUCLEOTIDE SEQUENCE [LARGE SCALE GENOMIC DNA]</scope>
    <source>
        <strain evidence="3">MX1 / ATCC 50154</strain>
    </source>
</reference>
<dbReference type="GeneID" id="5890489"/>
<dbReference type="EMBL" id="CH991549">
    <property type="protein sequence ID" value="EDQ89854.1"/>
    <property type="molecule type" value="Genomic_DNA"/>
</dbReference>
<proteinExistence type="predicted"/>
<dbReference type="KEGG" id="mbr:MONBRDRAFT_36889"/>
<gene>
    <name evidence="2" type="ORF">MONBRDRAFT_36889</name>
</gene>
<name>A9UXJ7_MONBE</name>
<sequence length="280" mass="30320">MAGRSGLLTFNYSSESEDDGNDLDQNTTAPLTSQGPAQASTESVAIAAKTTAAPAQDSVASNQSEVEADHDTKSETLMDAEPEVQDVAPSPEPQEAATDEPQSVTLDPNMSTEDIIAAYPLDDLSSLWVPPSPPRPEPSPPPPESADNTSGRAAAGLKADRVAELKRKALARKQCRKRFDDLVLRANVLGTSDADVPEHVRRSVAMATRLEDFVAGELSLEYIQRHLLEYDAYLTAVERELAPGDWTMTWSAEMGRHCFVSDTTGRIRWSRPSSPDKIDA</sequence>
<dbReference type="RefSeq" id="XP_001745276.1">
    <property type="nucleotide sequence ID" value="XM_001745224.1"/>
</dbReference>